<dbReference type="InterPro" id="IPR052063">
    <property type="entry name" value="Polysaccharide_Lyase_1"/>
</dbReference>
<dbReference type="PANTHER" id="PTHR42970:SF1">
    <property type="entry name" value="PECTATE LYASE C-RELATED"/>
    <property type="match status" value="1"/>
</dbReference>
<feature type="compositionally biased region" description="Low complexity" evidence="7">
    <location>
        <begin position="560"/>
        <end position="569"/>
    </location>
</feature>
<dbReference type="Proteomes" id="UP000193100">
    <property type="component" value="Chromosome"/>
</dbReference>
<reference evidence="10 11" key="1">
    <citation type="submission" date="2017-04" db="EMBL/GenBank/DDBJ databases">
        <title>Genome Sequence of Marinobacter salarius strain SMR5 Isolated from a culture of the Diatom Skeletonema marinoi.</title>
        <authorList>
            <person name="Topel M."/>
            <person name="Pinder M.I.M."/>
            <person name="Johansson O.N."/>
            <person name="Kourtchenko O."/>
            <person name="Godhe A."/>
            <person name="Clarke A.K."/>
        </authorList>
    </citation>
    <scope>NUCLEOTIDE SEQUENCE [LARGE SCALE GENOMIC DNA]</scope>
    <source>
        <strain evidence="10 11">SMR5</strain>
    </source>
</reference>
<feature type="region of interest" description="Disordered" evidence="7">
    <location>
        <begin position="280"/>
        <end position="324"/>
    </location>
</feature>
<dbReference type="SUPFAM" id="SSF56988">
    <property type="entry name" value="Anthrax protective antigen"/>
    <property type="match status" value="2"/>
</dbReference>
<evidence type="ECO:0000313" key="11">
    <source>
        <dbReference type="Proteomes" id="UP000193100"/>
    </source>
</evidence>
<dbReference type="PROSITE" id="PS51820">
    <property type="entry name" value="PA14"/>
    <property type="match status" value="2"/>
</dbReference>
<dbReference type="InterPro" id="IPR011658">
    <property type="entry name" value="PA14_dom"/>
</dbReference>
<dbReference type="InterPro" id="IPR003961">
    <property type="entry name" value="FN3_dom"/>
</dbReference>
<dbReference type="PANTHER" id="PTHR42970">
    <property type="entry name" value="PECTATE LYASE C-RELATED"/>
    <property type="match status" value="1"/>
</dbReference>
<evidence type="ECO:0000256" key="6">
    <source>
        <dbReference type="ARBA" id="ARBA00023180"/>
    </source>
</evidence>
<dbReference type="Pfam" id="PF07691">
    <property type="entry name" value="PA14"/>
    <property type="match status" value="2"/>
</dbReference>
<evidence type="ECO:0000313" key="10">
    <source>
        <dbReference type="EMBL" id="ARM84056.1"/>
    </source>
</evidence>
<dbReference type="SUPFAM" id="SSF49265">
    <property type="entry name" value="Fibronectin type III"/>
    <property type="match status" value="1"/>
</dbReference>
<feature type="domain" description="PA14" evidence="9">
    <location>
        <begin position="40"/>
        <end position="196"/>
    </location>
</feature>
<evidence type="ECO:0000256" key="1">
    <source>
        <dbReference type="ARBA" id="ARBA00004613"/>
    </source>
</evidence>
<proteinExistence type="predicted"/>
<protein>
    <submittedName>
        <fullName evidence="10">Anti-sigma-I factor RsgI3</fullName>
    </submittedName>
</protein>
<organism evidence="10 11">
    <name type="scientific">Marinobacter salarius</name>
    <dbReference type="NCBI Taxonomy" id="1420917"/>
    <lineage>
        <taxon>Bacteria</taxon>
        <taxon>Pseudomonadati</taxon>
        <taxon>Pseudomonadota</taxon>
        <taxon>Gammaproteobacteria</taxon>
        <taxon>Pseudomonadales</taxon>
        <taxon>Marinobacteraceae</taxon>
        <taxon>Marinobacter</taxon>
    </lineage>
</organism>
<dbReference type="CDD" id="cd00063">
    <property type="entry name" value="FN3"/>
    <property type="match status" value="1"/>
</dbReference>
<accession>A0A1W6K9F0</accession>
<dbReference type="PROSITE" id="PS50853">
    <property type="entry name" value="FN3"/>
    <property type="match status" value="1"/>
</dbReference>
<dbReference type="SMART" id="SM00758">
    <property type="entry name" value="PA14"/>
    <property type="match status" value="2"/>
</dbReference>
<dbReference type="InterPro" id="IPR037524">
    <property type="entry name" value="PA14/GLEYA"/>
</dbReference>
<keyword evidence="6" id="KW-0325">Glycoprotein</keyword>
<evidence type="ECO:0000256" key="4">
    <source>
        <dbReference type="ARBA" id="ARBA00022729"/>
    </source>
</evidence>
<evidence type="ECO:0000256" key="2">
    <source>
        <dbReference type="ARBA" id="ARBA00022525"/>
    </source>
</evidence>
<dbReference type="InterPro" id="IPR013783">
    <property type="entry name" value="Ig-like_fold"/>
</dbReference>
<dbReference type="PROSITE" id="PS51257">
    <property type="entry name" value="PROKAR_LIPOPROTEIN"/>
    <property type="match status" value="1"/>
</dbReference>
<dbReference type="Gene3D" id="3.90.182.10">
    <property type="entry name" value="Toxin - Anthrax Protective Antigen,domain 1"/>
    <property type="match status" value="2"/>
</dbReference>
<keyword evidence="5" id="KW-0106">Calcium</keyword>
<feature type="domain" description="PA14" evidence="9">
    <location>
        <begin position="346"/>
        <end position="486"/>
    </location>
</feature>
<keyword evidence="2" id="KW-0964">Secreted</keyword>
<dbReference type="InterPro" id="IPR036116">
    <property type="entry name" value="FN3_sf"/>
</dbReference>
<evidence type="ECO:0000256" key="7">
    <source>
        <dbReference type="SAM" id="MobiDB-lite"/>
    </source>
</evidence>
<evidence type="ECO:0000259" key="8">
    <source>
        <dbReference type="PROSITE" id="PS50853"/>
    </source>
</evidence>
<dbReference type="Gene3D" id="2.60.40.10">
    <property type="entry name" value="Immunoglobulins"/>
    <property type="match status" value="1"/>
</dbReference>
<feature type="region of interest" description="Disordered" evidence="7">
    <location>
        <begin position="546"/>
        <end position="572"/>
    </location>
</feature>
<feature type="compositionally biased region" description="Low complexity" evidence="7">
    <location>
        <begin position="305"/>
        <end position="316"/>
    </location>
</feature>
<feature type="domain" description="Fibronectin type-III" evidence="8">
    <location>
        <begin position="554"/>
        <end position="656"/>
    </location>
</feature>
<dbReference type="EMBL" id="CP020931">
    <property type="protein sequence ID" value="ARM84056.1"/>
    <property type="molecule type" value="Genomic_DNA"/>
</dbReference>
<evidence type="ECO:0000256" key="5">
    <source>
        <dbReference type="ARBA" id="ARBA00022837"/>
    </source>
</evidence>
<dbReference type="InterPro" id="IPR059100">
    <property type="entry name" value="TSP3_bac"/>
</dbReference>
<keyword evidence="4" id="KW-0732">Signal</keyword>
<name>A0A1W6K9F0_9GAMM</name>
<dbReference type="RefSeq" id="WP_085680466.1">
    <property type="nucleotide sequence ID" value="NZ_CP020931.1"/>
</dbReference>
<gene>
    <name evidence="10" type="primary">rsgI3</name>
    <name evidence="10" type="ORF">MARSALSMR5_01979</name>
</gene>
<evidence type="ECO:0000259" key="9">
    <source>
        <dbReference type="PROSITE" id="PS51820"/>
    </source>
</evidence>
<comment type="subcellular location">
    <subcellularLocation>
        <location evidence="1">Secreted</location>
    </subcellularLocation>
</comment>
<dbReference type="AlphaFoldDB" id="A0A1W6K9F0"/>
<dbReference type="Pfam" id="PF18884">
    <property type="entry name" value="TSP3_bac"/>
    <property type="match status" value="2"/>
</dbReference>
<keyword evidence="3" id="KW-0479">Metal-binding</keyword>
<sequence>MDTLRKPLLVPLFFAIGGCQVWQGRDIDSLPPTASLPEQSEPGQVDVRYWMDIPGAEPSALTELTRYPDNPDNIETLNSLQQTQNRADDYGAMVQGFITPPQNGLYRFFVSGDDQVEFWLSDSQSQDGAARIATVPAWTRAGDYSKYSSQTSAPIELVAEKRYYFRIIFKERAGNDHFDVSWEGPNLGQQVIGADAISSWAQPSYPTEEDAIKAYSRGYRIGFFDSQNSLSFNPQYPPLDEDGDGLYDNWETYYGLNPGNPDDASVDQDNDFLTAMEEFELGTSPDKEDTDGDGIPDGAEFAYNLSPLDPSDAAADSDSDGANNLEEYLEGTDLNDPEDVPETAAEFTAGFTGQYYSGTSFDSFIDYRTDNAIQFNWRSSAPISGSPSDNFSVRWSGIFQPPHASGSRDYRLTVRTDDGVRLYVDSDLAIDQWVDRGATANSYTRTLSAGEDIPIKMEYYDARYGAVAELSITDVQTNEEIDQASTILSTDPISENTIDTDGDGLPDSWELRHGTDLSVADSTMVLAANSGITVLEAYQSNLDPWTLEPLADSEPDTPDTTEPVPTEPDGAVQMSWSVPQKRADGSDLNASEISHYKIFYGLEENNLDMETQDISKDQTSYVIDGLDRGIWFFSIRVYDTNGLASQPSNVEAFQIN</sequence>
<evidence type="ECO:0000256" key="3">
    <source>
        <dbReference type="ARBA" id="ARBA00022723"/>
    </source>
</evidence>
<dbReference type="GO" id="GO:0046872">
    <property type="term" value="F:metal ion binding"/>
    <property type="evidence" value="ECO:0007669"/>
    <property type="project" value="UniProtKB-KW"/>
</dbReference>
<dbReference type="GeneID" id="77255931"/>